<dbReference type="AlphaFoldDB" id="A0A6A6LT53"/>
<keyword evidence="2" id="KW-1185">Reference proteome</keyword>
<evidence type="ECO:0000313" key="1">
    <source>
        <dbReference type="EMBL" id="KAF2304632.1"/>
    </source>
</evidence>
<organism evidence="1 2">
    <name type="scientific">Hevea brasiliensis</name>
    <name type="common">Para rubber tree</name>
    <name type="synonym">Siphonia brasiliensis</name>
    <dbReference type="NCBI Taxonomy" id="3981"/>
    <lineage>
        <taxon>Eukaryota</taxon>
        <taxon>Viridiplantae</taxon>
        <taxon>Streptophyta</taxon>
        <taxon>Embryophyta</taxon>
        <taxon>Tracheophyta</taxon>
        <taxon>Spermatophyta</taxon>
        <taxon>Magnoliopsida</taxon>
        <taxon>eudicotyledons</taxon>
        <taxon>Gunneridae</taxon>
        <taxon>Pentapetalae</taxon>
        <taxon>rosids</taxon>
        <taxon>fabids</taxon>
        <taxon>Malpighiales</taxon>
        <taxon>Euphorbiaceae</taxon>
        <taxon>Crotonoideae</taxon>
        <taxon>Micrandreae</taxon>
        <taxon>Hevea</taxon>
    </lineage>
</organism>
<evidence type="ECO:0000313" key="2">
    <source>
        <dbReference type="Proteomes" id="UP000467840"/>
    </source>
</evidence>
<reference evidence="1 2" key="1">
    <citation type="journal article" date="2020" name="Mol. Plant">
        <title>The Chromosome-Based Rubber Tree Genome Provides New Insights into Spurge Genome Evolution and Rubber Biosynthesis.</title>
        <authorList>
            <person name="Liu J."/>
            <person name="Shi C."/>
            <person name="Shi C.C."/>
            <person name="Li W."/>
            <person name="Zhang Q.J."/>
            <person name="Zhang Y."/>
            <person name="Li K."/>
            <person name="Lu H.F."/>
            <person name="Shi C."/>
            <person name="Zhu S.T."/>
            <person name="Xiao Z.Y."/>
            <person name="Nan H."/>
            <person name="Yue Y."/>
            <person name="Zhu X.G."/>
            <person name="Wu Y."/>
            <person name="Hong X.N."/>
            <person name="Fan G.Y."/>
            <person name="Tong Y."/>
            <person name="Zhang D."/>
            <person name="Mao C.L."/>
            <person name="Liu Y.L."/>
            <person name="Hao S.J."/>
            <person name="Liu W.Q."/>
            <person name="Lv M.Q."/>
            <person name="Zhang H.B."/>
            <person name="Liu Y."/>
            <person name="Hu-Tang G.R."/>
            <person name="Wang J.P."/>
            <person name="Wang J.H."/>
            <person name="Sun Y.H."/>
            <person name="Ni S.B."/>
            <person name="Chen W.B."/>
            <person name="Zhang X.C."/>
            <person name="Jiao Y.N."/>
            <person name="Eichler E.E."/>
            <person name="Li G.H."/>
            <person name="Liu X."/>
            <person name="Gao L.Z."/>
        </authorList>
    </citation>
    <scope>NUCLEOTIDE SEQUENCE [LARGE SCALE GENOMIC DNA]</scope>
    <source>
        <strain evidence="2">cv. GT1</strain>
        <tissue evidence="1">Leaf</tissue>
    </source>
</reference>
<sequence>MENTQILDFLLPYKISLLMVDGRLLRLAICSSVLWIPIELNLSRSIPDKDVLGLIGSETTDLPENEFLDLVLAKDIATVPLFVSIMDSTSSDSSFLGGIASSKIQLSVQVVSEPRDGPCGPGSSLAPVNVKQLCKWASGPAQAESWWVWALVDGTKIRGYPFRAKWYQSLVTFRGLVRVSPLRKNSSALRVGLANPESAQVESWWAWPWPCVAHGD</sequence>
<dbReference type="Proteomes" id="UP000467840">
    <property type="component" value="Chromosome 16"/>
</dbReference>
<protein>
    <submittedName>
        <fullName evidence="1">Uncharacterized protein</fullName>
    </submittedName>
</protein>
<accession>A0A6A6LT53</accession>
<name>A0A6A6LT53_HEVBR</name>
<proteinExistence type="predicted"/>
<gene>
    <name evidence="1" type="ORF">GH714_036878</name>
</gene>
<comment type="caution">
    <text evidence="1">The sequence shown here is derived from an EMBL/GenBank/DDBJ whole genome shotgun (WGS) entry which is preliminary data.</text>
</comment>
<dbReference type="EMBL" id="JAAGAX010000009">
    <property type="protein sequence ID" value="KAF2304632.1"/>
    <property type="molecule type" value="Genomic_DNA"/>
</dbReference>